<evidence type="ECO:0000313" key="3">
    <source>
        <dbReference type="EMBL" id="EAA33583.1"/>
    </source>
</evidence>
<dbReference type="SMR" id="Q7SB07"/>
<dbReference type="RefSeq" id="XP_962819.1">
    <property type="nucleotide sequence ID" value="XM_957726.2"/>
</dbReference>
<proteinExistence type="predicted"/>
<dbReference type="PANTHER" id="PTHR12834">
    <property type="entry name" value="SIGNAL RECOGNITION PARTICLE 9 KDA PROTEIN"/>
    <property type="match status" value="1"/>
</dbReference>
<dbReference type="GO" id="GO:0006614">
    <property type="term" value="P:SRP-dependent cotranslational protein targeting to membrane"/>
    <property type="evidence" value="ECO:0000318"/>
    <property type="project" value="GO_Central"/>
</dbReference>
<feature type="compositionally biased region" description="Low complexity" evidence="1">
    <location>
        <begin position="162"/>
        <end position="182"/>
    </location>
</feature>
<protein>
    <recommendedName>
        <fullName evidence="2">SRP9 domain-containing protein</fullName>
    </recommendedName>
</protein>
<sequence length="197" mass="20306">MPYYEKSEDWLHQSALLLQARPQTTRVTTSYSLRPAIRPSKAEKLAAKEARRAKEKKETSSSSSSSKKTTEGEEPPKDAAAAAAAAKPPRGHLVLKTFDPHSGVCLKYKTSKAAEVGRLIQMLGQLGRRMAALPVDEAKESADVVMADAAAAAAAAAEEGAAAAAVSGTATPVAGASTPAPAAGGGGQGKKKKKGKR</sequence>
<evidence type="ECO:0000313" key="4">
    <source>
        <dbReference type="Proteomes" id="UP000001805"/>
    </source>
</evidence>
<evidence type="ECO:0000259" key="2">
    <source>
        <dbReference type="Pfam" id="PF05486"/>
    </source>
</evidence>
<name>Q7SB07_NEUCR</name>
<accession>Q7SB07</accession>
<dbReference type="KEGG" id="ncr:NCU07886"/>
<reference evidence="3 4" key="1">
    <citation type="journal article" date="2003" name="Nature">
        <title>The genome sequence of the filamentous fungus Neurospora crassa.</title>
        <authorList>
            <person name="Galagan J.E."/>
            <person name="Calvo S.E."/>
            <person name="Borkovich K.A."/>
            <person name="Selker E.U."/>
            <person name="Read N.D."/>
            <person name="Jaffe D."/>
            <person name="FitzHugh W."/>
            <person name="Ma L.J."/>
            <person name="Smirnov S."/>
            <person name="Purcell S."/>
            <person name="Rehman B."/>
            <person name="Elkins T."/>
            <person name="Engels R."/>
            <person name="Wang S."/>
            <person name="Nielsen C.B."/>
            <person name="Butler J."/>
            <person name="Endrizzi M."/>
            <person name="Qui D."/>
            <person name="Ianakiev P."/>
            <person name="Bell-Pedersen D."/>
            <person name="Nelson M.A."/>
            <person name="Werner-Washburne M."/>
            <person name="Selitrennikoff C.P."/>
            <person name="Kinsey J.A."/>
            <person name="Braun E.L."/>
            <person name="Zelter A."/>
            <person name="Schulte U."/>
            <person name="Kothe G.O."/>
            <person name="Jedd G."/>
            <person name="Mewes W."/>
            <person name="Staben C."/>
            <person name="Marcotte E."/>
            <person name="Greenberg D."/>
            <person name="Roy A."/>
            <person name="Foley K."/>
            <person name="Naylor J."/>
            <person name="Stange-Thomann N."/>
            <person name="Barrett R."/>
            <person name="Gnerre S."/>
            <person name="Kamal M."/>
            <person name="Kamvysselis M."/>
            <person name="Mauceli E."/>
            <person name="Bielke C."/>
            <person name="Rudd S."/>
            <person name="Frishman D."/>
            <person name="Krystofova S."/>
            <person name="Rasmussen C."/>
            <person name="Metzenberg R.L."/>
            <person name="Perkins D.D."/>
            <person name="Kroken S."/>
            <person name="Cogoni C."/>
            <person name="Macino G."/>
            <person name="Catcheside D."/>
            <person name="Li W."/>
            <person name="Pratt R.J."/>
            <person name="Osmani S.A."/>
            <person name="DeSouza C.P."/>
            <person name="Glass L."/>
            <person name="Orbach M.J."/>
            <person name="Berglund J.A."/>
            <person name="Voelker R."/>
            <person name="Yarden O."/>
            <person name="Plamann M."/>
            <person name="Seiler S."/>
            <person name="Dunlap J."/>
            <person name="Radford A."/>
            <person name="Aramayo R."/>
            <person name="Natvig D.O."/>
            <person name="Alex L.A."/>
            <person name="Mannhaupt G."/>
            <person name="Ebbole D.J."/>
            <person name="Freitag M."/>
            <person name="Paulsen I."/>
            <person name="Sachs M.S."/>
            <person name="Lander E.S."/>
            <person name="Nusbaum C."/>
            <person name="Birren B."/>
        </authorList>
    </citation>
    <scope>NUCLEOTIDE SEQUENCE [LARGE SCALE GENOMIC DNA]</scope>
    <source>
        <strain evidence="4">ATCC 24698 / 74-OR23-1A / CBS 708.71 / DSM 1257 / FGSC 987</strain>
    </source>
</reference>
<evidence type="ECO:0000256" key="1">
    <source>
        <dbReference type="SAM" id="MobiDB-lite"/>
    </source>
</evidence>
<dbReference type="OMA" id="YETNKGA"/>
<dbReference type="InterPro" id="IPR039432">
    <property type="entry name" value="SRP9_dom"/>
</dbReference>
<dbReference type="InParanoid" id="Q7SB07"/>
<gene>
    <name evidence="3" type="ORF">NCU07886</name>
</gene>
<feature type="compositionally biased region" description="Basic and acidic residues" evidence="1">
    <location>
        <begin position="68"/>
        <end position="77"/>
    </location>
</feature>
<dbReference type="OrthoDB" id="5419752at2759"/>
<feature type="domain" description="SRP9" evidence="2">
    <location>
        <begin position="5"/>
        <end position="130"/>
    </location>
</feature>
<dbReference type="Pfam" id="PF05486">
    <property type="entry name" value="SRP9-21"/>
    <property type="match status" value="1"/>
</dbReference>
<dbReference type="AlphaFoldDB" id="Q7SB07"/>
<dbReference type="STRING" id="367110.Q7SB07"/>
<dbReference type="InterPro" id="IPR039914">
    <property type="entry name" value="SRP9-like"/>
</dbReference>
<dbReference type="EMBL" id="CM002238">
    <property type="protein sequence ID" value="EAA33583.1"/>
    <property type="molecule type" value="Genomic_DNA"/>
</dbReference>
<dbReference type="PaxDb" id="5141-EFNCRP00000007460"/>
<feature type="region of interest" description="Disordered" evidence="1">
    <location>
        <begin position="162"/>
        <end position="197"/>
    </location>
</feature>
<feature type="compositionally biased region" description="Polar residues" evidence="1">
    <location>
        <begin position="21"/>
        <end position="32"/>
    </location>
</feature>
<dbReference type="GeneID" id="3878958"/>
<dbReference type="HOGENOM" id="CLU_096859_0_0_1"/>
<organism evidence="3 4">
    <name type="scientific">Neurospora crassa (strain ATCC 24698 / 74-OR23-1A / CBS 708.71 / DSM 1257 / FGSC 987)</name>
    <dbReference type="NCBI Taxonomy" id="367110"/>
    <lineage>
        <taxon>Eukaryota</taxon>
        <taxon>Fungi</taxon>
        <taxon>Dikarya</taxon>
        <taxon>Ascomycota</taxon>
        <taxon>Pezizomycotina</taxon>
        <taxon>Sordariomycetes</taxon>
        <taxon>Sordariomycetidae</taxon>
        <taxon>Sordariales</taxon>
        <taxon>Sordariaceae</taxon>
        <taxon>Neurospora</taxon>
    </lineage>
</organism>
<dbReference type="Proteomes" id="UP000001805">
    <property type="component" value="Chromosome 3, Linkage Group III"/>
</dbReference>
<dbReference type="VEuPathDB" id="FungiDB:NCU07886"/>
<feature type="region of interest" description="Disordered" evidence="1">
    <location>
        <begin position="21"/>
        <end position="96"/>
    </location>
</feature>
<feature type="compositionally biased region" description="Basic and acidic residues" evidence="1">
    <location>
        <begin position="40"/>
        <end position="59"/>
    </location>
</feature>
<dbReference type="PANTHER" id="PTHR12834:SF12">
    <property type="entry name" value="SIGNAL RECOGNITION PARTICLE 9 KDA PROTEIN"/>
    <property type="match status" value="1"/>
</dbReference>
<dbReference type="GO" id="GO:0005786">
    <property type="term" value="C:signal recognition particle, endoplasmic reticulum targeting"/>
    <property type="evidence" value="ECO:0000318"/>
    <property type="project" value="GO_Central"/>
</dbReference>
<keyword evidence="4" id="KW-1185">Reference proteome</keyword>